<dbReference type="EMBL" id="JAGTPG010000001">
    <property type="protein sequence ID" value="MBR8639070.1"/>
    <property type="molecule type" value="Genomic_DNA"/>
</dbReference>
<accession>A0A941FCQ5</accession>
<reference evidence="1 2" key="1">
    <citation type="submission" date="2021-04" db="EMBL/GenBank/DDBJ databases">
        <title>Characterization of the biosynthetic gene cluster of new lipopeptides with antitumor activity in the genome of the marine Streptomyces PHM034.</title>
        <authorList>
            <person name="Ceniceros A."/>
            <person name="Canedo L."/>
            <person name="Mendez C."/>
            <person name="Olano C."/>
            <person name="Schleissner C."/>
            <person name="Cuevas C."/>
            <person name="De La Calle F."/>
            <person name="Salas J.A."/>
        </authorList>
    </citation>
    <scope>NUCLEOTIDE SEQUENCE [LARGE SCALE GENOMIC DNA]</scope>
    <source>
        <strain evidence="1 2">PHM034</strain>
    </source>
</reference>
<evidence type="ECO:0000313" key="2">
    <source>
        <dbReference type="Proteomes" id="UP000682308"/>
    </source>
</evidence>
<protein>
    <submittedName>
        <fullName evidence="1">SRPBCC family protein</fullName>
    </submittedName>
</protein>
<dbReference type="SUPFAM" id="SSF55961">
    <property type="entry name" value="Bet v1-like"/>
    <property type="match status" value="1"/>
</dbReference>
<proteinExistence type="predicted"/>
<name>A0A941FCQ5_9ACTN</name>
<organism evidence="1 2">
    <name type="scientific">Streptomyces tuirus</name>
    <dbReference type="NCBI Taxonomy" id="68278"/>
    <lineage>
        <taxon>Bacteria</taxon>
        <taxon>Bacillati</taxon>
        <taxon>Actinomycetota</taxon>
        <taxon>Actinomycetes</taxon>
        <taxon>Kitasatosporales</taxon>
        <taxon>Streptomycetaceae</taxon>
        <taxon>Streptomyces</taxon>
    </lineage>
</organism>
<gene>
    <name evidence="1" type="ORF">KEF29_06395</name>
</gene>
<keyword evidence="2" id="KW-1185">Reference proteome</keyword>
<comment type="caution">
    <text evidence="1">The sequence shown here is derived from an EMBL/GenBank/DDBJ whole genome shotgun (WGS) entry which is preliminary data.</text>
</comment>
<dbReference type="Gene3D" id="3.30.530.20">
    <property type="match status" value="1"/>
</dbReference>
<dbReference type="Proteomes" id="UP000682308">
    <property type="component" value="Unassembled WGS sequence"/>
</dbReference>
<dbReference type="InterPro" id="IPR019587">
    <property type="entry name" value="Polyketide_cyclase/dehydratase"/>
</dbReference>
<dbReference type="InterPro" id="IPR023393">
    <property type="entry name" value="START-like_dom_sf"/>
</dbReference>
<sequence>MTTTTRTSRHLGISIDRPAQEVYDYVSQPANVPGWAPGLARSIELVDGRWVGESPMGRVEVVFTPRNDFGVLDHDVILPTGETVHNPMRVIADGPGCEVVFTLRRRPGMSEADFHRDAEAVSADLTALKRVLERD</sequence>
<evidence type="ECO:0000313" key="1">
    <source>
        <dbReference type="EMBL" id="MBR8639070.1"/>
    </source>
</evidence>
<dbReference type="Pfam" id="PF10604">
    <property type="entry name" value="Polyketide_cyc2"/>
    <property type="match status" value="1"/>
</dbReference>
<dbReference type="AlphaFoldDB" id="A0A941FCQ5"/>